<proteinExistence type="predicted"/>
<name>A0A845F083_9BACL</name>
<protein>
    <recommendedName>
        <fullName evidence="3">SEC-C domain-containing protein</fullName>
    </recommendedName>
</protein>
<dbReference type="Proteomes" id="UP000447833">
    <property type="component" value="Unassembled WGS sequence"/>
</dbReference>
<evidence type="ECO:0008006" key="3">
    <source>
        <dbReference type="Google" id="ProtNLM"/>
    </source>
</evidence>
<evidence type="ECO:0000313" key="1">
    <source>
        <dbReference type="EMBL" id="MYL64189.1"/>
    </source>
</evidence>
<dbReference type="AlphaFoldDB" id="A0A845F083"/>
<sequence length="218" mass="24869">MNTHGAFEFLQDYPDMSFGPVEEKGFTLFGTFRFIAHFQGLPSIEDEFELEILVPDGFPYELPMVTELAGKIPRNNKFHINPDDTLCVGSPLRISFELSNNPTLRNYANKFLVPYLYAVSHKLKFGGGFVFGELEHGLKGVLWDYKDLLGLDDIRKVGPALKLLSMKKRLANKKICPCGCNQRLGKCNFRFIIADLRESVPRSYYIKHLTELVNGRRS</sequence>
<dbReference type="RefSeq" id="WP_160919621.1">
    <property type="nucleotide sequence ID" value="NZ_WMEY01000003.1"/>
</dbReference>
<evidence type="ECO:0000313" key="2">
    <source>
        <dbReference type="Proteomes" id="UP000447833"/>
    </source>
</evidence>
<organism evidence="1 2">
    <name type="scientific">Guptibacillus hwajinpoensis</name>
    <dbReference type="NCBI Taxonomy" id="208199"/>
    <lineage>
        <taxon>Bacteria</taxon>
        <taxon>Bacillati</taxon>
        <taxon>Bacillota</taxon>
        <taxon>Bacilli</taxon>
        <taxon>Bacillales</taxon>
        <taxon>Guptibacillaceae</taxon>
        <taxon>Guptibacillus</taxon>
    </lineage>
</organism>
<accession>A0A845F083</accession>
<dbReference type="EMBL" id="WMEY01000003">
    <property type="protein sequence ID" value="MYL64189.1"/>
    <property type="molecule type" value="Genomic_DNA"/>
</dbReference>
<gene>
    <name evidence="1" type="ORF">GLW07_12590</name>
</gene>
<reference evidence="1 2" key="1">
    <citation type="submission" date="2019-11" db="EMBL/GenBank/DDBJ databases">
        <title>Genome sequences of 17 halophilic strains isolated from different environments.</title>
        <authorList>
            <person name="Furrow R.E."/>
        </authorList>
    </citation>
    <scope>NUCLEOTIDE SEQUENCE [LARGE SCALE GENOMIC DNA]</scope>
    <source>
        <strain evidence="1 2">22506_14_FS</strain>
    </source>
</reference>
<comment type="caution">
    <text evidence="1">The sequence shown here is derived from an EMBL/GenBank/DDBJ whole genome shotgun (WGS) entry which is preliminary data.</text>
</comment>